<dbReference type="EMBL" id="KB468157">
    <property type="protein sequence ID" value="PCH44565.1"/>
    <property type="molecule type" value="Genomic_DNA"/>
</dbReference>
<evidence type="ECO:0000256" key="1">
    <source>
        <dbReference type="SAM" id="MobiDB-lite"/>
    </source>
</evidence>
<evidence type="ECO:0000313" key="3">
    <source>
        <dbReference type="Proteomes" id="UP000218811"/>
    </source>
</evidence>
<protein>
    <submittedName>
        <fullName evidence="2">Uncharacterized protein</fullName>
    </submittedName>
</protein>
<sequence length="329" mass="37026">MSSPYRRGSGLWCGPSMARTTLPRDSASGAVRTDLRALIANIPVRSGFFDFPTAPARSSALVKKRSLQHKKLVSCNKPSAFRIYVLDAQLLDVCVWEAASGERSTDTWAFRYGGELRSKCSRVVQIAKPVEYTVPADHRPSASSCAFWQCCSGHVQRCGGRVPHKGNCVRIGCRQKRDRRWDLWDGLIATPKWRPGTRTIARGASRGPQFHRLRSKRVTAHLLVAQMRTWMHIRGEELESSETKPAYECLNSSSSDADARQGHYQDQRHFRPLRQLQVERQGSHRSFNRRKRVQAGQSHITATRSLSESYSSATAAACRRSRSRGNCGR</sequence>
<accession>A0A2H3JST6</accession>
<dbReference type="AlphaFoldDB" id="A0A2H3JST6"/>
<proteinExistence type="predicted"/>
<gene>
    <name evidence="2" type="ORF">WOLCODRAFT_145048</name>
</gene>
<dbReference type="Proteomes" id="UP000218811">
    <property type="component" value="Unassembled WGS sequence"/>
</dbReference>
<name>A0A2H3JST6_WOLCO</name>
<feature type="compositionally biased region" description="Basic and acidic residues" evidence="1">
    <location>
        <begin position="257"/>
        <end position="269"/>
    </location>
</feature>
<keyword evidence="3" id="KW-1185">Reference proteome</keyword>
<reference evidence="2 3" key="1">
    <citation type="journal article" date="2012" name="Science">
        <title>The Paleozoic origin of enzymatic lignin decomposition reconstructed from 31 fungal genomes.</title>
        <authorList>
            <person name="Floudas D."/>
            <person name="Binder M."/>
            <person name="Riley R."/>
            <person name="Barry K."/>
            <person name="Blanchette R.A."/>
            <person name="Henrissat B."/>
            <person name="Martinez A.T."/>
            <person name="Otillar R."/>
            <person name="Spatafora J.W."/>
            <person name="Yadav J.S."/>
            <person name="Aerts A."/>
            <person name="Benoit I."/>
            <person name="Boyd A."/>
            <person name="Carlson A."/>
            <person name="Copeland A."/>
            <person name="Coutinho P.M."/>
            <person name="de Vries R.P."/>
            <person name="Ferreira P."/>
            <person name="Findley K."/>
            <person name="Foster B."/>
            <person name="Gaskell J."/>
            <person name="Glotzer D."/>
            <person name="Gorecki P."/>
            <person name="Heitman J."/>
            <person name="Hesse C."/>
            <person name="Hori C."/>
            <person name="Igarashi K."/>
            <person name="Jurgens J.A."/>
            <person name="Kallen N."/>
            <person name="Kersten P."/>
            <person name="Kohler A."/>
            <person name="Kuees U."/>
            <person name="Kumar T.K.A."/>
            <person name="Kuo A."/>
            <person name="LaButti K."/>
            <person name="Larrondo L.F."/>
            <person name="Lindquist E."/>
            <person name="Ling A."/>
            <person name="Lombard V."/>
            <person name="Lucas S."/>
            <person name="Lundell T."/>
            <person name="Martin R."/>
            <person name="McLaughlin D.J."/>
            <person name="Morgenstern I."/>
            <person name="Morin E."/>
            <person name="Murat C."/>
            <person name="Nagy L.G."/>
            <person name="Nolan M."/>
            <person name="Ohm R.A."/>
            <person name="Patyshakuliyeva A."/>
            <person name="Rokas A."/>
            <person name="Ruiz-Duenas F.J."/>
            <person name="Sabat G."/>
            <person name="Salamov A."/>
            <person name="Samejima M."/>
            <person name="Schmutz J."/>
            <person name="Slot J.C."/>
            <person name="St John F."/>
            <person name="Stenlid J."/>
            <person name="Sun H."/>
            <person name="Sun S."/>
            <person name="Syed K."/>
            <person name="Tsang A."/>
            <person name="Wiebenga A."/>
            <person name="Young D."/>
            <person name="Pisabarro A."/>
            <person name="Eastwood D.C."/>
            <person name="Martin F."/>
            <person name="Cullen D."/>
            <person name="Grigoriev I.V."/>
            <person name="Hibbett D.S."/>
        </authorList>
    </citation>
    <scope>NUCLEOTIDE SEQUENCE [LARGE SCALE GENOMIC DNA]</scope>
    <source>
        <strain evidence="2 3">MD-104</strain>
    </source>
</reference>
<feature type="region of interest" description="Disordered" evidence="1">
    <location>
        <begin position="249"/>
        <end position="306"/>
    </location>
</feature>
<organism evidence="2 3">
    <name type="scientific">Wolfiporia cocos (strain MD-104)</name>
    <name type="common">Brown rot fungus</name>
    <dbReference type="NCBI Taxonomy" id="742152"/>
    <lineage>
        <taxon>Eukaryota</taxon>
        <taxon>Fungi</taxon>
        <taxon>Dikarya</taxon>
        <taxon>Basidiomycota</taxon>
        <taxon>Agaricomycotina</taxon>
        <taxon>Agaricomycetes</taxon>
        <taxon>Polyporales</taxon>
        <taxon>Phaeolaceae</taxon>
        <taxon>Wolfiporia</taxon>
    </lineage>
</organism>
<feature type="compositionally biased region" description="Polar residues" evidence="1">
    <location>
        <begin position="295"/>
        <end position="306"/>
    </location>
</feature>
<evidence type="ECO:0000313" key="2">
    <source>
        <dbReference type="EMBL" id="PCH44565.1"/>
    </source>
</evidence>